<protein>
    <submittedName>
        <fullName evidence="6">Pre-mRNA-splicing factor CEF1</fullName>
    </submittedName>
</protein>
<keyword evidence="7" id="KW-1185">Reference proteome</keyword>
<gene>
    <name evidence="6" type="ORF">BON22_2288</name>
</gene>
<dbReference type="InterPro" id="IPR021786">
    <property type="entry name" value="Cdc5p/Cef1_C"/>
</dbReference>
<dbReference type="Proteomes" id="UP000189513">
    <property type="component" value="Unassembled WGS sequence"/>
</dbReference>
<dbReference type="PROSITE" id="PS51294">
    <property type="entry name" value="HTH_MYB"/>
    <property type="match status" value="1"/>
</dbReference>
<dbReference type="EMBL" id="MPUK01000004">
    <property type="protein sequence ID" value="ONH67518.1"/>
    <property type="molecule type" value="Genomic_DNA"/>
</dbReference>
<comment type="caution">
    <text evidence="6">The sequence shown here is derived from an EMBL/GenBank/DDBJ whole genome shotgun (WGS) entry which is preliminary data.</text>
</comment>
<keyword evidence="3" id="KW-0539">Nucleus</keyword>
<evidence type="ECO:0000256" key="4">
    <source>
        <dbReference type="SAM" id="MobiDB-lite"/>
    </source>
</evidence>
<evidence type="ECO:0000313" key="6">
    <source>
        <dbReference type="EMBL" id="ONH67518.1"/>
    </source>
</evidence>
<feature type="region of interest" description="Disordered" evidence="4">
    <location>
        <begin position="180"/>
        <end position="240"/>
    </location>
</feature>
<keyword evidence="1" id="KW-0677">Repeat</keyword>
<name>A0A1V2L6H5_CYBFA</name>
<evidence type="ECO:0000256" key="2">
    <source>
        <dbReference type="ARBA" id="ARBA00023125"/>
    </source>
</evidence>
<dbReference type="OMA" id="KQVKARW"/>
<evidence type="ECO:0000256" key="1">
    <source>
        <dbReference type="ARBA" id="ARBA00022737"/>
    </source>
</evidence>
<keyword evidence="2" id="KW-0238">DNA-binding</keyword>
<dbReference type="PANTHER" id="PTHR45885">
    <property type="entry name" value="CELL DIVISION CYCLE 5-LIKE PROTEIN"/>
    <property type="match status" value="1"/>
</dbReference>
<dbReference type="AlphaFoldDB" id="A0A1V2L6H5"/>
<organism evidence="6 7">
    <name type="scientific">Cyberlindnera fabianii</name>
    <name type="common">Yeast</name>
    <name type="synonym">Hansenula fabianii</name>
    <dbReference type="NCBI Taxonomy" id="36022"/>
    <lineage>
        <taxon>Eukaryota</taxon>
        <taxon>Fungi</taxon>
        <taxon>Dikarya</taxon>
        <taxon>Ascomycota</taxon>
        <taxon>Saccharomycotina</taxon>
        <taxon>Saccharomycetes</taxon>
        <taxon>Phaffomycetales</taxon>
        <taxon>Phaffomycetaceae</taxon>
        <taxon>Cyberlindnera</taxon>
    </lineage>
</organism>
<reference evidence="7" key="1">
    <citation type="journal article" date="2017" name="Genome Announc.">
        <title>Genome sequences of Cyberlindnera fabianii 65, Pichia kudriavzevii 129, and Saccharomyces cerevisiae 131 isolated from fermented masau fruits in Zimbabwe.</title>
        <authorList>
            <person name="van Rijswijck I.M.H."/>
            <person name="Derks M.F.L."/>
            <person name="Abee T."/>
            <person name="de Ridder D."/>
            <person name="Smid E.J."/>
        </authorList>
    </citation>
    <scope>NUCLEOTIDE SEQUENCE [LARGE SCALE GENOMIC DNA]</scope>
    <source>
        <strain evidence="7">65</strain>
    </source>
</reference>
<feature type="region of interest" description="Disordered" evidence="4">
    <location>
        <begin position="283"/>
        <end position="318"/>
    </location>
</feature>
<dbReference type="GO" id="GO:0003677">
    <property type="term" value="F:DNA binding"/>
    <property type="evidence" value="ECO:0007669"/>
    <property type="project" value="UniProtKB-KW"/>
</dbReference>
<dbReference type="GO" id="GO:0000398">
    <property type="term" value="P:mRNA splicing, via spliceosome"/>
    <property type="evidence" value="ECO:0007669"/>
    <property type="project" value="InterPro"/>
</dbReference>
<dbReference type="GO" id="GO:0000974">
    <property type="term" value="C:Prp19 complex"/>
    <property type="evidence" value="ECO:0007669"/>
    <property type="project" value="InterPro"/>
</dbReference>
<sequence>MPNQWRSISSTLGRTATQCVERYQKLLDEASGVESSNDLGLSGLGSETLKAVGASSSETGDFNLNAEHKEAIPDAVDLDDDEKEMLSEARARLANTKGKKATRKARERMLEESKRIALLQKRRELKQAGITTKLKAPKKKFATQFDYNADIPFEHRPTGGFYDTVEETGSNDQALREFQRKVDKSGVKDDKAREKRPRNDKIQTTIEKEAKPQDEDSLFKKRKLELPEPEFKEDDLSKLSKLDDSELETALKERANAVGSNIDDRIKDAAQRIREEKRIQSALLITEEGEGEEDEASQTADSDEVHDQFAPTSGETDVKTSIRDRLAALPKPKNDFELIDEDEEDVEFGETEDVDGMSKTVVSTSIPEDEGEKERLRAVKAEEERKNALKRRSQAVQKGLLVPSVEPGTKLSVLNADDDVQKLVDKELVKLIRSDHSKLNHTTNIPIVADLDEASRKLVAAEIEQEINMDDLAAFKTAFTKIHETSYVLNVDPVVLVSELQSLVESSNKLEKALAKQINGYVKRNEALTEQSIKDLHELKDVDRVLAAMEMLRDGELGSANTRAETLREEVDVLVQAEQRAHETYLELKRSV</sequence>
<feature type="domain" description="HTH myb-type" evidence="5">
    <location>
        <begin position="1"/>
        <end position="31"/>
    </location>
</feature>
<proteinExistence type="predicted"/>
<dbReference type="GO" id="GO:0005681">
    <property type="term" value="C:spliceosomal complex"/>
    <property type="evidence" value="ECO:0007669"/>
    <property type="project" value="TreeGrafter"/>
</dbReference>
<dbReference type="InterPro" id="IPR047242">
    <property type="entry name" value="CDC5L/Cef1"/>
</dbReference>
<feature type="compositionally biased region" description="Acidic residues" evidence="4">
    <location>
        <begin position="287"/>
        <end position="304"/>
    </location>
</feature>
<evidence type="ECO:0000259" key="5">
    <source>
        <dbReference type="PROSITE" id="PS51294"/>
    </source>
</evidence>
<dbReference type="VEuPathDB" id="FungiDB:BON22_2288"/>
<evidence type="ECO:0000256" key="3">
    <source>
        <dbReference type="ARBA" id="ARBA00023242"/>
    </source>
</evidence>
<evidence type="ECO:0000313" key="7">
    <source>
        <dbReference type="Proteomes" id="UP000189513"/>
    </source>
</evidence>
<dbReference type="InterPro" id="IPR017930">
    <property type="entry name" value="Myb_dom"/>
</dbReference>
<dbReference type="PANTHER" id="PTHR45885:SF1">
    <property type="entry name" value="CELL DIVISION CYCLE 5-LIKE PROTEIN"/>
    <property type="match status" value="1"/>
</dbReference>
<accession>A0A1V2L6H5</accession>
<dbReference type="Pfam" id="PF11831">
    <property type="entry name" value="Myb_Cef"/>
    <property type="match status" value="1"/>
</dbReference>
<dbReference type="STRING" id="36022.A0A1V2L6H5"/>